<protein>
    <recommendedName>
        <fullName evidence="1">Hedgehog/Intein (Hint) domain-containing protein</fullName>
    </recommendedName>
</protein>
<accession>A0ABQ5VIC7</accession>
<evidence type="ECO:0000313" key="2">
    <source>
        <dbReference type="EMBL" id="GLQ26856.1"/>
    </source>
</evidence>
<organism evidence="2 3">
    <name type="scientific">Sulfitobacter pacificus</name>
    <dbReference type="NCBI Taxonomy" id="1499314"/>
    <lineage>
        <taxon>Bacteria</taxon>
        <taxon>Pseudomonadati</taxon>
        <taxon>Pseudomonadota</taxon>
        <taxon>Alphaproteobacteria</taxon>
        <taxon>Rhodobacterales</taxon>
        <taxon>Roseobacteraceae</taxon>
        <taxon>Sulfitobacter</taxon>
    </lineage>
</organism>
<dbReference type="InterPro" id="IPR028992">
    <property type="entry name" value="Hedgehog/Intein_dom"/>
</dbReference>
<evidence type="ECO:0000259" key="1">
    <source>
        <dbReference type="Pfam" id="PF13403"/>
    </source>
</evidence>
<dbReference type="RefSeq" id="WP_284372400.1">
    <property type="nucleotide sequence ID" value="NZ_BSNL01000001.1"/>
</dbReference>
<gene>
    <name evidence="2" type="ORF">GCM10007927_16590</name>
</gene>
<keyword evidence="3" id="KW-1185">Reference proteome</keyword>
<dbReference type="EMBL" id="BSNL01000001">
    <property type="protein sequence ID" value="GLQ26856.1"/>
    <property type="molecule type" value="Genomic_DNA"/>
</dbReference>
<name>A0ABQ5VIC7_9RHOB</name>
<reference evidence="2" key="1">
    <citation type="journal article" date="2014" name="Int. J. Syst. Evol. Microbiol.">
        <title>Complete genome of a new Firmicutes species belonging to the dominant human colonic microbiota ('Ruminococcus bicirculans') reveals two chromosomes and a selective capacity to utilize plant glucans.</title>
        <authorList>
            <consortium name="NISC Comparative Sequencing Program"/>
            <person name="Wegmann U."/>
            <person name="Louis P."/>
            <person name="Goesmann A."/>
            <person name="Henrissat B."/>
            <person name="Duncan S.H."/>
            <person name="Flint H.J."/>
        </authorList>
    </citation>
    <scope>NUCLEOTIDE SEQUENCE</scope>
    <source>
        <strain evidence="2">NBRC 109915</strain>
    </source>
</reference>
<dbReference type="SUPFAM" id="SSF51294">
    <property type="entry name" value="Hedgehog/intein (Hint) domain"/>
    <property type="match status" value="1"/>
</dbReference>
<dbReference type="Gene3D" id="2.170.16.10">
    <property type="entry name" value="Hedgehog/Intein (Hint) domain"/>
    <property type="match status" value="1"/>
</dbReference>
<sequence length="304" mass="32547">MPTAYEDQFFTVDPGAPPASGTPLTFQRVEFIDEDDDGNIETGTGDTFNGVTVTQVWEGDTLTVNVPGVGNVTYEGVTFYLSSGSPVFTPTDGQVLQNGTFVSSTFVTTPTQTAVGDFGPTCFTPGTWIDTPAGPRLIEDLQVGDLVSTLDEGAQPIQMIVDDTFRAVSHIAPIRFAAGALGNDVPLLVSPQHRMLITGWRAELYFGQDEVLVAAKHLVNGDTIRQVQGGSVRYIHLLFDTHQIVFGQGIPSESYFPGHARTTSDDAVAAETLGLFPQLAPAESDDWQTVRPVLKRGEAALLAA</sequence>
<comment type="caution">
    <text evidence="2">The sequence shown here is derived from an EMBL/GenBank/DDBJ whole genome shotgun (WGS) entry which is preliminary data.</text>
</comment>
<reference evidence="2" key="2">
    <citation type="submission" date="2023-01" db="EMBL/GenBank/DDBJ databases">
        <title>Draft genome sequence of Sulfitobacter pacificus strain NBRC 109915.</title>
        <authorList>
            <person name="Sun Q."/>
            <person name="Mori K."/>
        </authorList>
    </citation>
    <scope>NUCLEOTIDE SEQUENCE</scope>
    <source>
        <strain evidence="2">NBRC 109915</strain>
    </source>
</reference>
<evidence type="ECO:0000313" key="3">
    <source>
        <dbReference type="Proteomes" id="UP001161388"/>
    </source>
</evidence>
<dbReference type="InterPro" id="IPR036844">
    <property type="entry name" value="Hint_dom_sf"/>
</dbReference>
<dbReference type="Pfam" id="PF13403">
    <property type="entry name" value="Hint_2"/>
    <property type="match status" value="1"/>
</dbReference>
<dbReference type="Proteomes" id="UP001161388">
    <property type="component" value="Unassembled WGS sequence"/>
</dbReference>
<proteinExistence type="predicted"/>
<feature type="domain" description="Hedgehog/Intein (Hint)" evidence="1">
    <location>
        <begin position="121"/>
        <end position="259"/>
    </location>
</feature>